<sequence>MIERLLEFKAFMQIIPKTPQELEEKMRILKVFLSQNKDLEPFLLKQAVEDLARLWKIFSERNQTK</sequence>
<reference evidence="1 2" key="1">
    <citation type="submission" date="2017-07" db="EMBL/GenBank/DDBJ databases">
        <title>Recovery of genomes from metagenomes via a dereplication, aggregation, and scoring strategy.</title>
        <authorList>
            <person name="Sieber C.M."/>
            <person name="Probst A.J."/>
            <person name="Sharrar A."/>
            <person name="Thomas B.C."/>
            <person name="Hess M."/>
            <person name="Tringe S.G."/>
            <person name="Banfield J.F."/>
        </authorList>
    </citation>
    <scope>NUCLEOTIDE SEQUENCE [LARGE SCALE GENOMIC DNA]</scope>
    <source>
        <strain evidence="1">JGI_Cruoil_03_51_56</strain>
    </source>
</reference>
<evidence type="ECO:0000313" key="2">
    <source>
        <dbReference type="Proteomes" id="UP000215559"/>
    </source>
</evidence>
<gene>
    <name evidence="1" type="ORF">CH330_01535</name>
</gene>
<protein>
    <submittedName>
        <fullName evidence="1">Uncharacterized protein</fullName>
    </submittedName>
</protein>
<dbReference type="Proteomes" id="UP000215559">
    <property type="component" value="Unassembled WGS sequence"/>
</dbReference>
<accession>A0A235BXV2</accession>
<name>A0A235BXV2_UNCW3</name>
<proteinExistence type="predicted"/>
<dbReference type="AlphaFoldDB" id="A0A235BXV2"/>
<dbReference type="EMBL" id="NOZP01000031">
    <property type="protein sequence ID" value="OYD16979.1"/>
    <property type="molecule type" value="Genomic_DNA"/>
</dbReference>
<comment type="caution">
    <text evidence="1">The sequence shown here is derived from an EMBL/GenBank/DDBJ whole genome shotgun (WGS) entry which is preliminary data.</text>
</comment>
<organism evidence="1 2">
    <name type="scientific">candidate division WOR-3 bacterium JGI_Cruoil_03_51_56</name>
    <dbReference type="NCBI Taxonomy" id="1973747"/>
    <lineage>
        <taxon>Bacteria</taxon>
        <taxon>Bacteria division WOR-3</taxon>
    </lineage>
</organism>
<evidence type="ECO:0000313" key="1">
    <source>
        <dbReference type="EMBL" id="OYD16979.1"/>
    </source>
</evidence>